<keyword evidence="7" id="KW-0175">Coiled coil</keyword>
<evidence type="ECO:0000256" key="5">
    <source>
        <dbReference type="ARBA" id="ARBA00022776"/>
    </source>
</evidence>
<keyword evidence="4" id="KW-0132">Cell division</keyword>
<dbReference type="Pfam" id="PF05859">
    <property type="entry name" value="Mis12"/>
    <property type="match status" value="1"/>
</dbReference>
<dbReference type="PANTHER" id="PTHR14527">
    <property type="entry name" value="PROTEIN MIS12 HOMOLOG"/>
    <property type="match status" value="1"/>
</dbReference>
<keyword evidence="9" id="KW-0137">Centromere</keyword>
<keyword evidence="8" id="KW-0131">Cell cycle</keyword>
<evidence type="ECO:0000313" key="10">
    <source>
        <dbReference type="EMBL" id="KAH3664546.1"/>
    </source>
</evidence>
<accession>A0A9P8T3B7</accession>
<keyword evidence="3" id="KW-0158">Chromosome</keyword>
<reference evidence="10" key="1">
    <citation type="journal article" date="2021" name="Open Biol.">
        <title>Shared evolutionary footprints suggest mitochondrial oxidative damage underlies multiple complex I losses in fungi.</title>
        <authorList>
            <person name="Schikora-Tamarit M.A."/>
            <person name="Marcet-Houben M."/>
            <person name="Nosek J."/>
            <person name="Gabaldon T."/>
        </authorList>
    </citation>
    <scope>NUCLEOTIDE SEQUENCE</scope>
    <source>
        <strain evidence="10">NCAIM Y.01608</strain>
    </source>
</reference>
<sequence>MSNESAEMLASQLLTEHLGFQPISVIDDIINMINEIMYRCTEQLELALIQKKFDKEEEEKKQQERVFHSRNDDDDVIVNEEETQEKTNTGFSYTVEDIQKGTATLESLMEHVINKNFDKFEVYAMRNILNIPEDLVAGGFVRLKHHRGMEIRDSISEEAQELDSEYERLVRELETELIVNKVLNQMLSKFRYLLDYSRKLKAELSFIDLKSEESLNGETGAILEKLAPLKETYKFLINEVKYVYDKVESMKEVLDDPKIVAFDHSEEDRYLNGRIKGIFEELGLTKVDKGSGSNPQVHLDLVQKLNNILDKELQ</sequence>
<comment type="caution">
    <text evidence="10">The sequence shown here is derived from an EMBL/GenBank/DDBJ whole genome shotgun (WGS) entry which is preliminary data.</text>
</comment>
<evidence type="ECO:0000256" key="9">
    <source>
        <dbReference type="ARBA" id="ARBA00023328"/>
    </source>
</evidence>
<protein>
    <recommendedName>
        <fullName evidence="12">Kinetochore-associated protein MTW1</fullName>
    </recommendedName>
</protein>
<dbReference type="GO" id="GO:0051382">
    <property type="term" value="P:kinetochore assembly"/>
    <property type="evidence" value="ECO:0007669"/>
    <property type="project" value="TreeGrafter"/>
</dbReference>
<dbReference type="GO" id="GO:0051301">
    <property type="term" value="P:cell division"/>
    <property type="evidence" value="ECO:0007669"/>
    <property type="project" value="UniProtKB-KW"/>
</dbReference>
<keyword evidence="6" id="KW-0995">Kinetochore</keyword>
<dbReference type="InterPro" id="IPR008685">
    <property type="entry name" value="Centromere_Mis12"/>
</dbReference>
<dbReference type="EMBL" id="JAEUBD010001178">
    <property type="protein sequence ID" value="KAH3664546.1"/>
    <property type="molecule type" value="Genomic_DNA"/>
</dbReference>
<dbReference type="AlphaFoldDB" id="A0A9P8T3B7"/>
<evidence type="ECO:0000256" key="1">
    <source>
        <dbReference type="ARBA" id="ARBA00004629"/>
    </source>
</evidence>
<dbReference type="GO" id="GO:0000070">
    <property type="term" value="P:mitotic sister chromatid segregation"/>
    <property type="evidence" value="ECO:0007669"/>
    <property type="project" value="TreeGrafter"/>
</dbReference>
<keyword evidence="5" id="KW-0498">Mitosis</keyword>
<dbReference type="GO" id="GO:0000444">
    <property type="term" value="C:MIS12/MIND type complex"/>
    <property type="evidence" value="ECO:0007669"/>
    <property type="project" value="TreeGrafter"/>
</dbReference>
<evidence type="ECO:0008006" key="12">
    <source>
        <dbReference type="Google" id="ProtNLM"/>
    </source>
</evidence>
<evidence type="ECO:0000256" key="6">
    <source>
        <dbReference type="ARBA" id="ARBA00022838"/>
    </source>
</evidence>
<evidence type="ECO:0000256" key="3">
    <source>
        <dbReference type="ARBA" id="ARBA00022454"/>
    </source>
</evidence>
<dbReference type="PANTHER" id="PTHR14527:SF2">
    <property type="entry name" value="PROTEIN MIS12 HOMOLOG"/>
    <property type="match status" value="1"/>
</dbReference>
<evidence type="ECO:0000256" key="2">
    <source>
        <dbReference type="ARBA" id="ARBA00008643"/>
    </source>
</evidence>
<name>A0A9P8T3B7_9ASCO</name>
<proteinExistence type="inferred from homology"/>
<reference evidence="10" key="2">
    <citation type="submission" date="2021-01" db="EMBL/GenBank/DDBJ databases">
        <authorList>
            <person name="Schikora-Tamarit M.A."/>
        </authorList>
    </citation>
    <scope>NUCLEOTIDE SEQUENCE</scope>
    <source>
        <strain evidence="10">NCAIM Y.01608</strain>
    </source>
</reference>
<keyword evidence="11" id="KW-1185">Reference proteome</keyword>
<comment type="subcellular location">
    <subcellularLocation>
        <location evidence="1">Chromosome</location>
        <location evidence="1">Centromere</location>
        <location evidence="1">Kinetochore</location>
    </subcellularLocation>
</comment>
<gene>
    <name evidence="10" type="ORF">OGATHE_003361</name>
</gene>
<dbReference type="Proteomes" id="UP000788993">
    <property type="component" value="Unassembled WGS sequence"/>
</dbReference>
<dbReference type="GO" id="GO:0005634">
    <property type="term" value="C:nucleus"/>
    <property type="evidence" value="ECO:0007669"/>
    <property type="project" value="InterPro"/>
</dbReference>
<evidence type="ECO:0000313" key="11">
    <source>
        <dbReference type="Proteomes" id="UP000788993"/>
    </source>
</evidence>
<evidence type="ECO:0000256" key="8">
    <source>
        <dbReference type="ARBA" id="ARBA00023306"/>
    </source>
</evidence>
<evidence type="ECO:0000256" key="4">
    <source>
        <dbReference type="ARBA" id="ARBA00022618"/>
    </source>
</evidence>
<organism evidence="10 11">
    <name type="scientific">Ogataea polymorpha</name>
    <dbReference type="NCBI Taxonomy" id="460523"/>
    <lineage>
        <taxon>Eukaryota</taxon>
        <taxon>Fungi</taxon>
        <taxon>Dikarya</taxon>
        <taxon>Ascomycota</taxon>
        <taxon>Saccharomycotina</taxon>
        <taxon>Pichiomycetes</taxon>
        <taxon>Pichiales</taxon>
        <taxon>Pichiaceae</taxon>
        <taxon>Ogataea</taxon>
    </lineage>
</organism>
<evidence type="ECO:0000256" key="7">
    <source>
        <dbReference type="ARBA" id="ARBA00023054"/>
    </source>
</evidence>
<comment type="similarity">
    <text evidence="2">Belongs to the mis12 family.</text>
</comment>